<sequence length="387" mass="40968">MSRLVFSRKPAKFAMARIAGAIMPGAGAHVGPLGLQSDERLPLPTPAWLRLRPRLSGICGSDLSLIDGSASAYFDPLVSYPFTPGHEVVANVINDDGKAGRRVVVVPVLSCVTRGISPVCHACAEGHINLCERIAFGHLQPGLQTGFCTDTGGGWSNEMLAHPTQLVDVPDDLSDEAAVLIEPTACAVHAAARYTGKQTVIIGAGTLGLLTLAAITALHDSTTRHAPIIVTARYAEQKRLAKEFGADIVCTSDELPRHVRSASKSLVFGEQLTCGAPHVIDCVGSSESLQQALQVVAPGGEVQVVGMPSNVSLELTSLWHRETAIRGCYAYTHADFASAIDVVRHHDLGRLVSATYSLKDYTDAIAHAATSGRRGAVKIAFDMRGKN</sequence>
<evidence type="ECO:0000313" key="5">
    <source>
        <dbReference type="EMBL" id="CAB4745978.1"/>
    </source>
</evidence>
<gene>
    <name evidence="5" type="ORF">UFOPK2656_03229</name>
    <name evidence="6" type="ORF">UFOPK3267_00908</name>
    <name evidence="7" type="ORF">UFOPK3651_00033</name>
    <name evidence="8" type="ORF">UFOPK3931_00932</name>
    <name evidence="4" type="ORF">UFOPK4189_02509</name>
</gene>
<dbReference type="EMBL" id="CAEZYF010000033">
    <property type="protein sequence ID" value="CAB4745978.1"/>
    <property type="molecule type" value="Genomic_DNA"/>
</dbReference>
<keyword evidence="1" id="KW-0560">Oxidoreductase</keyword>
<feature type="domain" description="Alcohol dehydrogenase-like C-terminal" evidence="2">
    <location>
        <begin position="226"/>
        <end position="342"/>
    </location>
</feature>
<dbReference type="Gene3D" id="3.90.180.10">
    <property type="entry name" value="Medium-chain alcohol dehydrogenases, catalytic domain"/>
    <property type="match status" value="1"/>
</dbReference>
<dbReference type="EMBL" id="CAFBMT010000001">
    <property type="protein sequence ID" value="CAB4909137.1"/>
    <property type="molecule type" value="Genomic_DNA"/>
</dbReference>
<dbReference type="InterPro" id="IPR050129">
    <property type="entry name" value="Zn_alcohol_dh"/>
</dbReference>
<evidence type="ECO:0000259" key="3">
    <source>
        <dbReference type="Pfam" id="PF08240"/>
    </source>
</evidence>
<dbReference type="InterPro" id="IPR013154">
    <property type="entry name" value="ADH-like_N"/>
</dbReference>
<dbReference type="SUPFAM" id="SSF51735">
    <property type="entry name" value="NAD(P)-binding Rossmann-fold domains"/>
    <property type="match status" value="1"/>
</dbReference>
<evidence type="ECO:0000313" key="6">
    <source>
        <dbReference type="EMBL" id="CAB4849367.1"/>
    </source>
</evidence>
<protein>
    <submittedName>
        <fullName evidence="6">Unannotated protein</fullName>
    </submittedName>
</protein>
<dbReference type="InterPro" id="IPR013149">
    <property type="entry name" value="ADH-like_C"/>
</dbReference>
<dbReference type="AlphaFoldDB" id="A0A6J7BU20"/>
<dbReference type="EMBL" id="CAFBIY010000037">
    <property type="protein sequence ID" value="CAB4849367.1"/>
    <property type="molecule type" value="Genomic_DNA"/>
</dbReference>
<dbReference type="Gene3D" id="3.40.50.720">
    <property type="entry name" value="NAD(P)-binding Rossmann-like Domain"/>
    <property type="match status" value="1"/>
</dbReference>
<dbReference type="Pfam" id="PF08240">
    <property type="entry name" value="ADH_N"/>
    <property type="match status" value="1"/>
</dbReference>
<evidence type="ECO:0000313" key="7">
    <source>
        <dbReference type="EMBL" id="CAB4909137.1"/>
    </source>
</evidence>
<dbReference type="InterPro" id="IPR036291">
    <property type="entry name" value="NAD(P)-bd_dom_sf"/>
</dbReference>
<dbReference type="GO" id="GO:0016491">
    <property type="term" value="F:oxidoreductase activity"/>
    <property type="evidence" value="ECO:0007669"/>
    <property type="project" value="UniProtKB-KW"/>
</dbReference>
<evidence type="ECO:0000313" key="4">
    <source>
        <dbReference type="EMBL" id="CAB4364750.1"/>
    </source>
</evidence>
<accession>A0A6J7BU20</accession>
<dbReference type="Pfam" id="PF00107">
    <property type="entry name" value="ADH_zinc_N"/>
    <property type="match status" value="1"/>
</dbReference>
<evidence type="ECO:0000313" key="8">
    <source>
        <dbReference type="EMBL" id="CAB4983142.1"/>
    </source>
</evidence>
<evidence type="ECO:0000259" key="2">
    <source>
        <dbReference type="Pfam" id="PF00107"/>
    </source>
</evidence>
<dbReference type="InterPro" id="IPR011032">
    <property type="entry name" value="GroES-like_sf"/>
</dbReference>
<proteinExistence type="predicted"/>
<name>A0A6J7BU20_9ZZZZ</name>
<reference evidence="6" key="1">
    <citation type="submission" date="2020-05" db="EMBL/GenBank/DDBJ databases">
        <authorList>
            <person name="Chiriac C."/>
            <person name="Salcher M."/>
            <person name="Ghai R."/>
            <person name="Kavagutti S V."/>
        </authorList>
    </citation>
    <scope>NUCLEOTIDE SEQUENCE</scope>
</reference>
<dbReference type="PANTHER" id="PTHR43401:SF2">
    <property type="entry name" value="L-THREONINE 3-DEHYDROGENASE"/>
    <property type="match status" value="1"/>
</dbReference>
<feature type="domain" description="Alcohol dehydrogenase-like N-terminal" evidence="3">
    <location>
        <begin position="47"/>
        <end position="171"/>
    </location>
</feature>
<dbReference type="PANTHER" id="PTHR43401">
    <property type="entry name" value="L-THREONINE 3-DEHYDROGENASE"/>
    <property type="match status" value="1"/>
</dbReference>
<dbReference type="SUPFAM" id="SSF50129">
    <property type="entry name" value="GroES-like"/>
    <property type="match status" value="1"/>
</dbReference>
<organism evidence="6">
    <name type="scientific">freshwater metagenome</name>
    <dbReference type="NCBI Taxonomy" id="449393"/>
    <lineage>
        <taxon>unclassified sequences</taxon>
        <taxon>metagenomes</taxon>
        <taxon>ecological metagenomes</taxon>
    </lineage>
</organism>
<dbReference type="EMBL" id="CAFBOL010000017">
    <property type="protein sequence ID" value="CAB4983142.1"/>
    <property type="molecule type" value="Genomic_DNA"/>
</dbReference>
<evidence type="ECO:0000256" key="1">
    <source>
        <dbReference type="ARBA" id="ARBA00023002"/>
    </source>
</evidence>
<dbReference type="EMBL" id="CAESGF010000018">
    <property type="protein sequence ID" value="CAB4364750.1"/>
    <property type="molecule type" value="Genomic_DNA"/>
</dbReference>